<evidence type="ECO:0000313" key="1">
    <source>
        <dbReference type="EMBL" id="KDR81321.1"/>
    </source>
</evidence>
<protein>
    <submittedName>
        <fullName evidence="1">Uncharacterized protein</fullName>
    </submittedName>
</protein>
<name>A0A067TDT1_GALM3</name>
<evidence type="ECO:0000313" key="2">
    <source>
        <dbReference type="Proteomes" id="UP000027222"/>
    </source>
</evidence>
<gene>
    <name evidence="1" type="ORF">GALMADRAFT_1125753</name>
</gene>
<sequence length="159" mass="18435">MQRCGWFCASFLGLSTPFTYRKLPFCSMDTDHPMLLLLNRSPIPLAYSTYSRRQFFSKLWPFRTRSLPQRRSHFLPSSTLVNLQTWPFFLPSPPSLVLLPSSLTSIRLDFAHKSPTFTLFHDKYVLVPPLYPSPPLFQAGSFPVQRLGLRRQVYGLGHR</sequence>
<proteinExistence type="predicted"/>
<dbReference type="EMBL" id="KL142371">
    <property type="protein sequence ID" value="KDR81321.1"/>
    <property type="molecule type" value="Genomic_DNA"/>
</dbReference>
<keyword evidence="2" id="KW-1185">Reference proteome</keyword>
<dbReference type="Proteomes" id="UP000027222">
    <property type="component" value="Unassembled WGS sequence"/>
</dbReference>
<accession>A0A067TDT1</accession>
<reference evidence="2" key="1">
    <citation type="journal article" date="2014" name="Proc. Natl. Acad. Sci. U.S.A.">
        <title>Extensive sampling of basidiomycete genomes demonstrates inadequacy of the white-rot/brown-rot paradigm for wood decay fungi.</title>
        <authorList>
            <person name="Riley R."/>
            <person name="Salamov A.A."/>
            <person name="Brown D.W."/>
            <person name="Nagy L.G."/>
            <person name="Floudas D."/>
            <person name="Held B.W."/>
            <person name="Levasseur A."/>
            <person name="Lombard V."/>
            <person name="Morin E."/>
            <person name="Otillar R."/>
            <person name="Lindquist E.A."/>
            <person name="Sun H."/>
            <person name="LaButti K.M."/>
            <person name="Schmutz J."/>
            <person name="Jabbour D."/>
            <person name="Luo H."/>
            <person name="Baker S.E."/>
            <person name="Pisabarro A.G."/>
            <person name="Walton J.D."/>
            <person name="Blanchette R.A."/>
            <person name="Henrissat B."/>
            <person name="Martin F."/>
            <person name="Cullen D."/>
            <person name="Hibbett D.S."/>
            <person name="Grigoriev I.V."/>
        </authorList>
    </citation>
    <scope>NUCLEOTIDE SEQUENCE [LARGE SCALE GENOMIC DNA]</scope>
    <source>
        <strain evidence="2">CBS 339.88</strain>
    </source>
</reference>
<dbReference type="HOGENOM" id="CLU_1660901_0_0_1"/>
<dbReference type="AlphaFoldDB" id="A0A067TDT1"/>
<organism evidence="1 2">
    <name type="scientific">Galerina marginata (strain CBS 339.88)</name>
    <dbReference type="NCBI Taxonomy" id="685588"/>
    <lineage>
        <taxon>Eukaryota</taxon>
        <taxon>Fungi</taxon>
        <taxon>Dikarya</taxon>
        <taxon>Basidiomycota</taxon>
        <taxon>Agaricomycotina</taxon>
        <taxon>Agaricomycetes</taxon>
        <taxon>Agaricomycetidae</taxon>
        <taxon>Agaricales</taxon>
        <taxon>Agaricineae</taxon>
        <taxon>Strophariaceae</taxon>
        <taxon>Galerina</taxon>
    </lineage>
</organism>